<evidence type="ECO:0000259" key="6">
    <source>
        <dbReference type="PROSITE" id="PS51007"/>
    </source>
</evidence>
<feature type="signal peptide" evidence="5">
    <location>
        <begin position="1"/>
        <end position="19"/>
    </location>
</feature>
<keyword evidence="1 4" id="KW-0349">Heme</keyword>
<dbReference type="GO" id="GO:0009055">
    <property type="term" value="F:electron transfer activity"/>
    <property type="evidence" value="ECO:0007669"/>
    <property type="project" value="InterPro"/>
</dbReference>
<dbReference type="GO" id="GO:0020037">
    <property type="term" value="F:heme binding"/>
    <property type="evidence" value="ECO:0007669"/>
    <property type="project" value="InterPro"/>
</dbReference>
<name>A0A291G9A0_9RHOB</name>
<keyword evidence="5" id="KW-0732">Signal</keyword>
<evidence type="ECO:0000256" key="2">
    <source>
        <dbReference type="ARBA" id="ARBA00022723"/>
    </source>
</evidence>
<evidence type="ECO:0000256" key="5">
    <source>
        <dbReference type="SAM" id="SignalP"/>
    </source>
</evidence>
<dbReference type="KEGG" id="ceh:CEW89_03815"/>
<gene>
    <name evidence="7" type="ORF">CEW89_03815</name>
</gene>
<dbReference type="AlphaFoldDB" id="A0A291G9A0"/>
<dbReference type="EMBL" id="CP022196">
    <property type="protein sequence ID" value="ATG46761.1"/>
    <property type="molecule type" value="Genomic_DNA"/>
</dbReference>
<dbReference type="SUPFAM" id="SSF46626">
    <property type="entry name" value="Cytochrome c"/>
    <property type="match status" value="1"/>
</dbReference>
<dbReference type="PROSITE" id="PS51007">
    <property type="entry name" value="CYTC"/>
    <property type="match status" value="1"/>
</dbReference>
<accession>A0A291G9A0</accession>
<keyword evidence="2 4" id="KW-0479">Metal-binding</keyword>
<sequence length="98" mass="10595">MGRAVFCVALMFCVLSAQADDLTVGDLVAETARGAEIYAEKCARCHGGTIEMVLAPEDASRIAAFLASHKTRFDQDRTDRDNADLAAYLVSLSPTQRN</sequence>
<keyword evidence="8" id="KW-1185">Reference proteome</keyword>
<proteinExistence type="predicted"/>
<reference evidence="7 8" key="1">
    <citation type="submission" date="2017-06" db="EMBL/GenBank/DDBJ databases">
        <title>Celeribacter sp. TSPH2 complete genome sequence.</title>
        <authorList>
            <person name="Woo J.-H."/>
            <person name="Kim H.-S."/>
        </authorList>
    </citation>
    <scope>NUCLEOTIDE SEQUENCE [LARGE SCALE GENOMIC DNA]</scope>
    <source>
        <strain evidence="7 8">TSPH2</strain>
    </source>
</reference>
<dbReference type="RefSeq" id="WP_066709679.1">
    <property type="nucleotide sequence ID" value="NZ_CP022196.1"/>
</dbReference>
<dbReference type="Gene3D" id="1.10.760.10">
    <property type="entry name" value="Cytochrome c-like domain"/>
    <property type="match status" value="1"/>
</dbReference>
<evidence type="ECO:0000256" key="4">
    <source>
        <dbReference type="PROSITE-ProRule" id="PRU00433"/>
    </source>
</evidence>
<evidence type="ECO:0000256" key="1">
    <source>
        <dbReference type="ARBA" id="ARBA00022617"/>
    </source>
</evidence>
<dbReference type="GO" id="GO:0046872">
    <property type="term" value="F:metal ion binding"/>
    <property type="evidence" value="ECO:0007669"/>
    <property type="project" value="UniProtKB-KW"/>
</dbReference>
<evidence type="ECO:0000313" key="7">
    <source>
        <dbReference type="EMBL" id="ATG46761.1"/>
    </source>
</evidence>
<feature type="domain" description="Cytochrome c" evidence="6">
    <location>
        <begin position="29"/>
        <end position="98"/>
    </location>
</feature>
<dbReference type="Proteomes" id="UP000217935">
    <property type="component" value="Chromosome"/>
</dbReference>
<evidence type="ECO:0000313" key="8">
    <source>
        <dbReference type="Proteomes" id="UP000217935"/>
    </source>
</evidence>
<dbReference type="InterPro" id="IPR036909">
    <property type="entry name" value="Cyt_c-like_dom_sf"/>
</dbReference>
<organism evidence="7 8">
    <name type="scientific">Celeribacter ethanolicus</name>
    <dbReference type="NCBI Taxonomy" id="1758178"/>
    <lineage>
        <taxon>Bacteria</taxon>
        <taxon>Pseudomonadati</taxon>
        <taxon>Pseudomonadota</taxon>
        <taxon>Alphaproteobacteria</taxon>
        <taxon>Rhodobacterales</taxon>
        <taxon>Roseobacteraceae</taxon>
        <taxon>Celeribacter</taxon>
    </lineage>
</organism>
<dbReference type="InterPro" id="IPR009056">
    <property type="entry name" value="Cyt_c-like_dom"/>
</dbReference>
<feature type="chain" id="PRO_5012177380" description="Cytochrome c domain-containing protein" evidence="5">
    <location>
        <begin position="20"/>
        <end position="98"/>
    </location>
</feature>
<dbReference type="OrthoDB" id="335174at2"/>
<keyword evidence="3 4" id="KW-0408">Iron</keyword>
<protein>
    <recommendedName>
        <fullName evidence="6">Cytochrome c domain-containing protein</fullName>
    </recommendedName>
</protein>
<evidence type="ECO:0000256" key="3">
    <source>
        <dbReference type="ARBA" id="ARBA00023004"/>
    </source>
</evidence>